<dbReference type="AlphaFoldDB" id="A0A8H9LJ24"/>
<evidence type="ECO:0000313" key="13">
    <source>
        <dbReference type="EMBL" id="GGU67381.1"/>
    </source>
</evidence>
<keyword evidence="9" id="KW-0046">Antibiotic resistance</keyword>
<comment type="caution">
    <text evidence="13">The sequence shown here is derived from an EMBL/GenBank/DDBJ whole genome shotgun (WGS) entry which is preliminary data.</text>
</comment>
<dbReference type="PROSITE" id="PS50893">
    <property type="entry name" value="ABC_TRANSPORTER_2"/>
    <property type="match status" value="1"/>
</dbReference>
<feature type="region of interest" description="Disordered" evidence="11">
    <location>
        <begin position="312"/>
        <end position="374"/>
    </location>
</feature>
<keyword evidence="3" id="KW-0813">Transport</keyword>
<dbReference type="Pfam" id="PF00005">
    <property type="entry name" value="ABC_tran"/>
    <property type="match status" value="1"/>
</dbReference>
<sequence>MMDTAIRATGLGKRYGEHHALRGVDLEVAAGTVLGLLGPNGAGKTTTVRLLATLLEPDQGRAEVAGFDVVRQQRQVRRRIGLAGQYAAVDGLLTGRENLELLGRLLHLGRKGARARAAELLTRFELEGAAEKPAQTYSGGMRRRLDLAAALIGRPEVLFLDEPTTGLDPASRLVLWEMVREQVAQGVTVLLTTQYLEEADFLADRILVIDTGQVIAEGTPDELKRKVGEEWLEVGVSTDAALPQALAVLAPVAAAQPEVDRTGRRITVQLADGIGTIAAAAVALESAGVPVTDFALRRPSLDDVFFHLTGRGTQVGRAPEEGAQPLAQGPEGEAERDEKAEKAAPGEKAGRTENGEKAEREPVAAATARTGDEQ</sequence>
<organism evidence="13 14">
    <name type="scientific">Kitasatospora aureofaciens</name>
    <name type="common">Streptomyces aureofaciens</name>
    <dbReference type="NCBI Taxonomy" id="1894"/>
    <lineage>
        <taxon>Bacteria</taxon>
        <taxon>Bacillati</taxon>
        <taxon>Actinomycetota</taxon>
        <taxon>Actinomycetes</taxon>
        <taxon>Kitasatosporales</taxon>
        <taxon>Streptomycetaceae</taxon>
        <taxon>Kitasatospora</taxon>
    </lineage>
</organism>
<accession>A0A8H9LJ24</accession>
<protein>
    <recommendedName>
        <fullName evidence="2">ABC-type xenobiotic transporter</fullName>
        <ecNumber evidence="2">7.6.2.2</ecNumber>
    </recommendedName>
</protein>
<comment type="subcellular location">
    <subcellularLocation>
        <location evidence="1">Cell membrane</location>
        <topology evidence="1">Peripheral membrane protein</topology>
        <orientation evidence="1">Cytoplasmic side</orientation>
    </subcellularLocation>
</comment>
<dbReference type="InterPro" id="IPR017871">
    <property type="entry name" value="ABC_transporter-like_CS"/>
</dbReference>
<name>A0A8H9LJ24_KITAU</name>
<dbReference type="PROSITE" id="PS00211">
    <property type="entry name" value="ABC_TRANSPORTER_1"/>
    <property type="match status" value="1"/>
</dbReference>
<dbReference type="EMBL" id="BMUB01000003">
    <property type="protein sequence ID" value="GGU67381.1"/>
    <property type="molecule type" value="Genomic_DNA"/>
</dbReference>
<evidence type="ECO:0000256" key="1">
    <source>
        <dbReference type="ARBA" id="ARBA00004413"/>
    </source>
</evidence>
<comment type="similarity">
    <text evidence="10">Belongs to the ABC transporter superfamily. Drug exporter-1 (DrugE1) (TC 3.A.1.105) family.</text>
</comment>
<evidence type="ECO:0000259" key="12">
    <source>
        <dbReference type="PROSITE" id="PS50893"/>
    </source>
</evidence>
<evidence type="ECO:0000256" key="10">
    <source>
        <dbReference type="ARBA" id="ARBA00049985"/>
    </source>
</evidence>
<keyword evidence="8" id="KW-0472">Membrane</keyword>
<evidence type="ECO:0000256" key="2">
    <source>
        <dbReference type="ARBA" id="ARBA00012191"/>
    </source>
</evidence>
<dbReference type="PANTHER" id="PTHR42711:SF19">
    <property type="entry name" value="DOXORUBICIN RESISTANCE ATP-BINDING PROTEIN DRRA"/>
    <property type="match status" value="1"/>
</dbReference>
<dbReference type="InterPro" id="IPR050763">
    <property type="entry name" value="ABC_transporter_ATP-binding"/>
</dbReference>
<keyword evidence="6 13" id="KW-0067">ATP-binding</keyword>
<reference evidence="13" key="1">
    <citation type="journal article" date="2014" name="Int. J. Syst. Evol. Microbiol.">
        <title>Complete genome sequence of Corynebacterium casei LMG S-19264T (=DSM 44701T), isolated from a smear-ripened cheese.</title>
        <authorList>
            <consortium name="US DOE Joint Genome Institute (JGI-PGF)"/>
            <person name="Walter F."/>
            <person name="Albersmeier A."/>
            <person name="Kalinowski J."/>
            <person name="Ruckert C."/>
        </authorList>
    </citation>
    <scope>NUCLEOTIDE SEQUENCE</scope>
    <source>
        <strain evidence="13">JCM 4434</strain>
    </source>
</reference>
<dbReference type="GO" id="GO:0043215">
    <property type="term" value="P:daunorubicin transport"/>
    <property type="evidence" value="ECO:0007669"/>
    <property type="project" value="InterPro"/>
</dbReference>
<keyword evidence="4" id="KW-1003">Cell membrane</keyword>
<evidence type="ECO:0000256" key="9">
    <source>
        <dbReference type="ARBA" id="ARBA00023251"/>
    </source>
</evidence>
<dbReference type="Pfam" id="PF13732">
    <property type="entry name" value="DrrA1-3_C"/>
    <property type="match status" value="1"/>
</dbReference>
<dbReference type="GO" id="GO:0008559">
    <property type="term" value="F:ABC-type xenobiotic transporter activity"/>
    <property type="evidence" value="ECO:0007669"/>
    <property type="project" value="UniProtKB-EC"/>
</dbReference>
<dbReference type="SMART" id="SM00382">
    <property type="entry name" value="AAA"/>
    <property type="match status" value="1"/>
</dbReference>
<dbReference type="FunFam" id="3.40.50.300:FF:000589">
    <property type="entry name" value="ABC transporter, ATP-binding subunit"/>
    <property type="match status" value="1"/>
</dbReference>
<dbReference type="GO" id="GO:0046677">
    <property type="term" value="P:response to antibiotic"/>
    <property type="evidence" value="ECO:0007669"/>
    <property type="project" value="UniProtKB-KW"/>
</dbReference>
<evidence type="ECO:0000256" key="11">
    <source>
        <dbReference type="SAM" id="MobiDB-lite"/>
    </source>
</evidence>
<dbReference type="GO" id="GO:1900753">
    <property type="term" value="P:doxorubicin transport"/>
    <property type="evidence" value="ECO:0007669"/>
    <property type="project" value="InterPro"/>
</dbReference>
<evidence type="ECO:0000256" key="5">
    <source>
        <dbReference type="ARBA" id="ARBA00022741"/>
    </source>
</evidence>
<dbReference type="InterPro" id="IPR027417">
    <property type="entry name" value="P-loop_NTPase"/>
</dbReference>
<dbReference type="Gene3D" id="3.40.50.300">
    <property type="entry name" value="P-loop containing nucleotide triphosphate hydrolases"/>
    <property type="match status" value="1"/>
</dbReference>
<dbReference type="GO" id="GO:0016887">
    <property type="term" value="F:ATP hydrolysis activity"/>
    <property type="evidence" value="ECO:0007669"/>
    <property type="project" value="InterPro"/>
</dbReference>
<evidence type="ECO:0000256" key="3">
    <source>
        <dbReference type="ARBA" id="ARBA00022448"/>
    </source>
</evidence>
<dbReference type="GO" id="GO:0005886">
    <property type="term" value="C:plasma membrane"/>
    <property type="evidence" value="ECO:0007669"/>
    <property type="project" value="UniProtKB-SubCell"/>
</dbReference>
<reference evidence="13" key="2">
    <citation type="submission" date="2020-09" db="EMBL/GenBank/DDBJ databases">
        <authorList>
            <person name="Sun Q."/>
            <person name="Ohkuma M."/>
        </authorList>
    </citation>
    <scope>NUCLEOTIDE SEQUENCE</scope>
    <source>
        <strain evidence="13">JCM 4434</strain>
    </source>
</reference>
<dbReference type="GO" id="GO:0005524">
    <property type="term" value="F:ATP binding"/>
    <property type="evidence" value="ECO:0007669"/>
    <property type="project" value="UniProtKB-KW"/>
</dbReference>
<feature type="compositionally biased region" description="Basic and acidic residues" evidence="11">
    <location>
        <begin position="336"/>
        <end position="362"/>
    </location>
</feature>
<evidence type="ECO:0000256" key="8">
    <source>
        <dbReference type="ARBA" id="ARBA00023136"/>
    </source>
</evidence>
<proteinExistence type="inferred from homology"/>
<keyword evidence="7" id="KW-1278">Translocase</keyword>
<dbReference type="EC" id="7.6.2.2" evidence="2"/>
<dbReference type="InterPro" id="IPR025302">
    <property type="entry name" value="DrrA1/2-like_C"/>
</dbReference>
<dbReference type="NCBIfam" id="TIGR01188">
    <property type="entry name" value="drrA"/>
    <property type="match status" value="1"/>
</dbReference>
<evidence type="ECO:0000256" key="6">
    <source>
        <dbReference type="ARBA" id="ARBA00022840"/>
    </source>
</evidence>
<dbReference type="Proteomes" id="UP000610124">
    <property type="component" value="Unassembled WGS sequence"/>
</dbReference>
<evidence type="ECO:0000313" key="14">
    <source>
        <dbReference type="Proteomes" id="UP000610124"/>
    </source>
</evidence>
<keyword evidence="5" id="KW-0547">Nucleotide-binding</keyword>
<evidence type="ECO:0000256" key="7">
    <source>
        <dbReference type="ARBA" id="ARBA00022967"/>
    </source>
</evidence>
<dbReference type="PANTHER" id="PTHR42711">
    <property type="entry name" value="ABC TRANSPORTER ATP-BINDING PROTEIN"/>
    <property type="match status" value="1"/>
</dbReference>
<dbReference type="InterPro" id="IPR003439">
    <property type="entry name" value="ABC_transporter-like_ATP-bd"/>
</dbReference>
<feature type="domain" description="ABC transporter" evidence="12">
    <location>
        <begin position="6"/>
        <end position="236"/>
    </location>
</feature>
<evidence type="ECO:0000256" key="4">
    <source>
        <dbReference type="ARBA" id="ARBA00022475"/>
    </source>
</evidence>
<dbReference type="InterPro" id="IPR003593">
    <property type="entry name" value="AAA+_ATPase"/>
</dbReference>
<gene>
    <name evidence="13" type="ORF">GCM10010502_18140</name>
</gene>
<dbReference type="InterPro" id="IPR005894">
    <property type="entry name" value="DrrA"/>
</dbReference>
<dbReference type="SUPFAM" id="SSF52540">
    <property type="entry name" value="P-loop containing nucleoside triphosphate hydrolases"/>
    <property type="match status" value="1"/>
</dbReference>